<feature type="domain" description="Pyrroline-5-carboxylate reductase catalytic N-terminal" evidence="1">
    <location>
        <begin position="2"/>
        <end position="83"/>
    </location>
</feature>
<dbReference type="STRING" id="1079859.SAMN04515674_10354"/>
<dbReference type="InterPro" id="IPR036291">
    <property type="entry name" value="NAD(P)-bd_dom_sf"/>
</dbReference>
<dbReference type="Proteomes" id="UP000199306">
    <property type="component" value="Unassembled WGS sequence"/>
</dbReference>
<dbReference type="InterPro" id="IPR008927">
    <property type="entry name" value="6-PGluconate_DH-like_C_sf"/>
</dbReference>
<proteinExistence type="predicted"/>
<evidence type="ECO:0000313" key="4">
    <source>
        <dbReference type="Proteomes" id="UP000199306"/>
    </source>
</evidence>
<dbReference type="OrthoDB" id="9810755at2"/>
<dbReference type="InterPro" id="IPR028939">
    <property type="entry name" value="P5C_Rdtase_cat_N"/>
</dbReference>
<evidence type="ECO:0000313" key="3">
    <source>
        <dbReference type="EMBL" id="SFP42268.1"/>
    </source>
</evidence>
<evidence type="ECO:0000259" key="2">
    <source>
        <dbReference type="Pfam" id="PF10728"/>
    </source>
</evidence>
<name>A0A1I5Q7D3_9BACT</name>
<dbReference type="PANTHER" id="PTHR40459:SF1">
    <property type="entry name" value="CONSERVED HYPOTHETICAL ALANINE AND LEUCINE RICH PROTEIN"/>
    <property type="match status" value="1"/>
</dbReference>
<dbReference type="PANTHER" id="PTHR40459">
    <property type="entry name" value="CONSERVED HYPOTHETICAL ALANINE AND LEUCINE RICH PROTEIN"/>
    <property type="match status" value="1"/>
</dbReference>
<protein>
    <submittedName>
        <fullName evidence="3">Predicted oxidoreductase, contains short-chain dehydrogenase (SDR) and DUF2520 domains</fullName>
    </submittedName>
</protein>
<accession>A0A1I5Q7D3</accession>
<organism evidence="3 4">
    <name type="scientific">Pseudarcicella hirudinis</name>
    <dbReference type="NCBI Taxonomy" id="1079859"/>
    <lineage>
        <taxon>Bacteria</taxon>
        <taxon>Pseudomonadati</taxon>
        <taxon>Bacteroidota</taxon>
        <taxon>Cytophagia</taxon>
        <taxon>Cytophagales</taxon>
        <taxon>Flectobacillaceae</taxon>
        <taxon>Pseudarcicella</taxon>
    </lineage>
</organism>
<feature type="domain" description="DUF2520" evidence="2">
    <location>
        <begin position="133"/>
        <end position="259"/>
    </location>
</feature>
<dbReference type="InterPro" id="IPR037108">
    <property type="entry name" value="TM1727-like_C_sf"/>
</dbReference>
<dbReference type="Pfam" id="PF10728">
    <property type="entry name" value="DUF2520"/>
    <property type="match status" value="1"/>
</dbReference>
<evidence type="ECO:0000259" key="1">
    <source>
        <dbReference type="Pfam" id="PF03807"/>
    </source>
</evidence>
<dbReference type="AlphaFoldDB" id="A0A1I5Q7D3"/>
<dbReference type="EMBL" id="FOXH01000003">
    <property type="protein sequence ID" value="SFP42268.1"/>
    <property type="molecule type" value="Genomic_DNA"/>
</dbReference>
<keyword evidence="4" id="KW-1185">Reference proteome</keyword>
<dbReference type="RefSeq" id="WP_092013846.1">
    <property type="nucleotide sequence ID" value="NZ_FOXH01000003.1"/>
</dbReference>
<sequence>MKISFIGSGNVAWHLSWALDNAGHAVQEVYSRDIKNAKELARRLYNAKVQKDLNFAESLAEVFFLCVSDDAIEEVLQQLVLPENAKVIHTSGTKSLSVLDKYANVFSDVPVEIGVFYPLQTFSKSFSIDFSQIPICVEAENEIVENLLITLAQDISDVVYEVNSEERKVLHVGAVFACNFTNHLLGLAQEMLKDNDLDFKLLQPLIKETFKKALFSENIFEVQTGPARRGDQQIIQQHLQLLNNQPNLLEIYKVVTKSIMDKYRGDS</sequence>
<dbReference type="Gene3D" id="3.40.50.720">
    <property type="entry name" value="NAD(P)-binding Rossmann-like Domain"/>
    <property type="match status" value="1"/>
</dbReference>
<dbReference type="InterPro" id="IPR018931">
    <property type="entry name" value="DUF2520"/>
</dbReference>
<reference evidence="3 4" key="1">
    <citation type="submission" date="2016-10" db="EMBL/GenBank/DDBJ databases">
        <authorList>
            <person name="de Groot N.N."/>
        </authorList>
    </citation>
    <scope>NUCLEOTIDE SEQUENCE [LARGE SCALE GENOMIC DNA]</scope>
    <source>
        <strain evidence="4">E92,LMG 26720,CCM 7988</strain>
    </source>
</reference>
<dbReference type="Pfam" id="PF03807">
    <property type="entry name" value="F420_oxidored"/>
    <property type="match status" value="1"/>
</dbReference>
<dbReference type="Gene3D" id="1.10.1040.20">
    <property type="entry name" value="ProC-like, C-terminal domain"/>
    <property type="match status" value="1"/>
</dbReference>
<gene>
    <name evidence="3" type="ORF">SAMN04515674_10354</name>
</gene>
<dbReference type="SUPFAM" id="SSF51735">
    <property type="entry name" value="NAD(P)-binding Rossmann-fold domains"/>
    <property type="match status" value="1"/>
</dbReference>
<dbReference type="SUPFAM" id="SSF48179">
    <property type="entry name" value="6-phosphogluconate dehydrogenase C-terminal domain-like"/>
    <property type="match status" value="1"/>
</dbReference>